<evidence type="ECO:0000313" key="3">
    <source>
        <dbReference type="EMBL" id="KAJ6821787.1"/>
    </source>
</evidence>
<dbReference type="PANTHER" id="PTHR43690">
    <property type="entry name" value="NARDILYSIN"/>
    <property type="match status" value="1"/>
</dbReference>
<evidence type="ECO:0000256" key="2">
    <source>
        <dbReference type="SAM" id="Phobius"/>
    </source>
</evidence>
<keyword evidence="4" id="KW-1185">Reference proteome</keyword>
<dbReference type="GO" id="GO:0005739">
    <property type="term" value="C:mitochondrion"/>
    <property type="evidence" value="ECO:0007669"/>
    <property type="project" value="TreeGrafter"/>
</dbReference>
<dbReference type="GO" id="GO:0005829">
    <property type="term" value="C:cytosol"/>
    <property type="evidence" value="ECO:0007669"/>
    <property type="project" value="TreeGrafter"/>
</dbReference>
<keyword evidence="2" id="KW-0812">Transmembrane</keyword>
<gene>
    <name evidence="3" type="ORF">M6B38_390960</name>
</gene>
<evidence type="ECO:0000313" key="4">
    <source>
        <dbReference type="Proteomes" id="UP001140949"/>
    </source>
</evidence>
<protein>
    <submittedName>
        <fullName evidence="3">Insulin-degrading enzyme-like 1, peroxisomal</fullName>
    </submittedName>
</protein>
<dbReference type="GO" id="GO:0046872">
    <property type="term" value="F:metal ion binding"/>
    <property type="evidence" value="ECO:0007669"/>
    <property type="project" value="UniProtKB-KW"/>
</dbReference>
<dbReference type="AlphaFoldDB" id="A0AAX6FZY0"/>
<dbReference type="SUPFAM" id="SSF63411">
    <property type="entry name" value="LuxS/MPP-like metallohydrolase"/>
    <property type="match status" value="1"/>
</dbReference>
<reference evidence="3" key="1">
    <citation type="journal article" date="2023" name="GigaByte">
        <title>Genome assembly of the bearded iris, Iris pallida Lam.</title>
        <authorList>
            <person name="Bruccoleri R.E."/>
            <person name="Oakeley E.J."/>
            <person name="Faust A.M.E."/>
            <person name="Altorfer M."/>
            <person name="Dessus-Babus S."/>
            <person name="Burckhardt D."/>
            <person name="Oertli M."/>
            <person name="Naumann U."/>
            <person name="Petersen F."/>
            <person name="Wong J."/>
        </authorList>
    </citation>
    <scope>NUCLEOTIDE SEQUENCE</scope>
    <source>
        <strain evidence="3">GSM-AAB239-AS_SAM_17_03QT</strain>
    </source>
</reference>
<keyword evidence="2" id="KW-0472">Membrane</keyword>
<dbReference type="GO" id="GO:0004222">
    <property type="term" value="F:metalloendopeptidase activity"/>
    <property type="evidence" value="ECO:0007669"/>
    <property type="project" value="TreeGrafter"/>
</dbReference>
<dbReference type="InterPro" id="IPR011249">
    <property type="entry name" value="Metalloenz_LuxS/M16"/>
</dbReference>
<dbReference type="Gene3D" id="3.30.830.10">
    <property type="entry name" value="Metalloenzyme, LuxS/M16 peptidase-like"/>
    <property type="match status" value="1"/>
</dbReference>
<keyword evidence="2" id="KW-1133">Transmembrane helix</keyword>
<proteinExistence type="predicted"/>
<dbReference type="GO" id="GO:0043171">
    <property type="term" value="P:peptide catabolic process"/>
    <property type="evidence" value="ECO:0007669"/>
    <property type="project" value="TreeGrafter"/>
</dbReference>
<dbReference type="InterPro" id="IPR050626">
    <property type="entry name" value="Peptidase_M16"/>
</dbReference>
<dbReference type="EMBL" id="JANAVB010024822">
    <property type="protein sequence ID" value="KAJ6821787.1"/>
    <property type="molecule type" value="Genomic_DNA"/>
</dbReference>
<dbReference type="Proteomes" id="UP001140949">
    <property type="component" value="Unassembled WGS sequence"/>
</dbReference>
<dbReference type="PANTHER" id="PTHR43690:SF18">
    <property type="entry name" value="INSULIN-DEGRADING ENZYME-RELATED"/>
    <property type="match status" value="1"/>
</dbReference>
<feature type="transmembrane region" description="Helical" evidence="2">
    <location>
        <begin position="76"/>
        <end position="92"/>
    </location>
</feature>
<accession>A0AAX6FZY0</accession>
<sequence>MAVGKSEVEILKPRTDAREYRRIVLANSLEALLISDPETDKVAASMNVSVGYFSDPDGLEGLAHFLGRCCRSLKRFFGFVYFLFLCCSFSGIR</sequence>
<evidence type="ECO:0000256" key="1">
    <source>
        <dbReference type="ARBA" id="ARBA00022723"/>
    </source>
</evidence>
<keyword evidence="1" id="KW-0479">Metal-binding</keyword>
<dbReference type="GO" id="GO:0051603">
    <property type="term" value="P:proteolysis involved in protein catabolic process"/>
    <property type="evidence" value="ECO:0007669"/>
    <property type="project" value="TreeGrafter"/>
</dbReference>
<comment type="caution">
    <text evidence="3">The sequence shown here is derived from an EMBL/GenBank/DDBJ whole genome shotgun (WGS) entry which is preliminary data.</text>
</comment>
<reference evidence="3" key="2">
    <citation type="submission" date="2023-04" db="EMBL/GenBank/DDBJ databases">
        <authorList>
            <person name="Bruccoleri R.E."/>
            <person name="Oakeley E.J."/>
            <person name="Faust A.-M."/>
            <person name="Dessus-Babus S."/>
            <person name="Altorfer M."/>
            <person name="Burckhardt D."/>
            <person name="Oertli M."/>
            <person name="Naumann U."/>
            <person name="Petersen F."/>
            <person name="Wong J."/>
        </authorList>
    </citation>
    <scope>NUCLEOTIDE SEQUENCE</scope>
    <source>
        <strain evidence="3">GSM-AAB239-AS_SAM_17_03QT</strain>
        <tissue evidence="3">Leaf</tissue>
    </source>
</reference>
<organism evidence="3 4">
    <name type="scientific">Iris pallida</name>
    <name type="common">Sweet iris</name>
    <dbReference type="NCBI Taxonomy" id="29817"/>
    <lineage>
        <taxon>Eukaryota</taxon>
        <taxon>Viridiplantae</taxon>
        <taxon>Streptophyta</taxon>
        <taxon>Embryophyta</taxon>
        <taxon>Tracheophyta</taxon>
        <taxon>Spermatophyta</taxon>
        <taxon>Magnoliopsida</taxon>
        <taxon>Liliopsida</taxon>
        <taxon>Asparagales</taxon>
        <taxon>Iridaceae</taxon>
        <taxon>Iridoideae</taxon>
        <taxon>Irideae</taxon>
        <taxon>Iris</taxon>
    </lineage>
</organism>
<name>A0AAX6FZY0_IRIPA</name>